<dbReference type="SMART" id="SM00235">
    <property type="entry name" value="ZnMc"/>
    <property type="match status" value="1"/>
</dbReference>
<dbReference type="Gene3D" id="3.40.390.10">
    <property type="entry name" value="Collagenase (Catalytic Domain)"/>
    <property type="match status" value="1"/>
</dbReference>
<keyword evidence="7" id="KW-0482">Metalloprotease</keyword>
<organism evidence="12 13">
    <name type="scientific">Lottia gigantea</name>
    <name type="common">Giant owl limpet</name>
    <dbReference type="NCBI Taxonomy" id="225164"/>
    <lineage>
        <taxon>Eukaryota</taxon>
        <taxon>Metazoa</taxon>
        <taxon>Spiralia</taxon>
        <taxon>Lophotrochozoa</taxon>
        <taxon>Mollusca</taxon>
        <taxon>Gastropoda</taxon>
        <taxon>Patellogastropoda</taxon>
        <taxon>Lottioidea</taxon>
        <taxon>Lottiidae</taxon>
        <taxon>Lottia</taxon>
    </lineage>
</organism>
<dbReference type="Pfam" id="PF00413">
    <property type="entry name" value="Peptidase_M10"/>
    <property type="match status" value="1"/>
</dbReference>
<dbReference type="PANTHER" id="PTHR10201:SF331">
    <property type="entry name" value="MATRIX METALLOPROTEINASE-14-LIKE ISOFORM X1"/>
    <property type="match status" value="1"/>
</dbReference>
<dbReference type="CDD" id="cd04278">
    <property type="entry name" value="ZnMc_MMP"/>
    <property type="match status" value="1"/>
</dbReference>
<dbReference type="MEROPS" id="M10.011"/>
<feature type="binding site" evidence="10">
    <location>
        <position position="101"/>
    </location>
    <ligand>
        <name>Ca(2+)</name>
        <dbReference type="ChEBI" id="CHEBI:29108"/>
        <label>3</label>
    </ligand>
</feature>
<evidence type="ECO:0000256" key="4">
    <source>
        <dbReference type="ARBA" id="ARBA00022729"/>
    </source>
</evidence>
<dbReference type="OMA" id="RWGIADI"/>
<keyword evidence="8" id="KW-0865">Zymogen</keyword>
<feature type="binding site" evidence="10">
    <location>
        <position position="123"/>
    </location>
    <ligand>
        <name>Ca(2+)</name>
        <dbReference type="ChEBI" id="CHEBI:29108"/>
        <label>2</label>
    </ligand>
</feature>
<dbReference type="InterPro" id="IPR021158">
    <property type="entry name" value="Pept_M10A_Zn_BS"/>
</dbReference>
<dbReference type="GO" id="GO:0030198">
    <property type="term" value="P:extracellular matrix organization"/>
    <property type="evidence" value="ECO:0007669"/>
    <property type="project" value="TreeGrafter"/>
</dbReference>
<dbReference type="InterPro" id="IPR033739">
    <property type="entry name" value="M10A_MMP"/>
</dbReference>
<evidence type="ECO:0000313" key="13">
    <source>
        <dbReference type="Proteomes" id="UP000030746"/>
    </source>
</evidence>
<dbReference type="GO" id="GO:0004222">
    <property type="term" value="F:metalloendopeptidase activity"/>
    <property type="evidence" value="ECO:0007669"/>
    <property type="project" value="InterPro"/>
</dbReference>
<dbReference type="SUPFAM" id="SSF55486">
    <property type="entry name" value="Metalloproteases ('zincins'), catalytic domain"/>
    <property type="match status" value="1"/>
</dbReference>
<keyword evidence="4" id="KW-0732">Signal</keyword>
<evidence type="ECO:0000256" key="10">
    <source>
        <dbReference type="PIRSR" id="PIRSR621190-2"/>
    </source>
</evidence>
<dbReference type="Proteomes" id="UP000030746">
    <property type="component" value="Unassembled WGS sequence"/>
</dbReference>
<feature type="binding site" evidence="10">
    <location>
        <position position="152"/>
    </location>
    <ligand>
        <name>Zn(2+)</name>
        <dbReference type="ChEBI" id="CHEBI:29105"/>
        <label>2</label>
        <note>catalytic</note>
    </ligand>
</feature>
<dbReference type="InterPro" id="IPR021190">
    <property type="entry name" value="Pept_M10A"/>
</dbReference>
<evidence type="ECO:0000259" key="11">
    <source>
        <dbReference type="SMART" id="SM00235"/>
    </source>
</evidence>
<dbReference type="InterPro" id="IPR024079">
    <property type="entry name" value="MetalloPept_cat_dom_sf"/>
</dbReference>
<protein>
    <recommendedName>
        <fullName evidence="11">Peptidase metallopeptidase domain-containing protein</fullName>
    </recommendedName>
</protein>
<keyword evidence="13" id="KW-1185">Reference proteome</keyword>
<feature type="binding site" evidence="10">
    <location>
        <position position="96"/>
    </location>
    <ligand>
        <name>Zn(2+)</name>
        <dbReference type="ChEBI" id="CHEBI:29105"/>
        <label>1</label>
    </ligand>
</feature>
<comment type="similarity">
    <text evidence="1">Belongs to the peptidase M10A family.</text>
</comment>
<dbReference type="PANTHER" id="PTHR10201">
    <property type="entry name" value="MATRIX METALLOPROTEINASE"/>
    <property type="match status" value="1"/>
</dbReference>
<evidence type="ECO:0000256" key="9">
    <source>
        <dbReference type="PIRSR" id="PIRSR621190-1"/>
    </source>
</evidence>
<feature type="binding site" evidence="10">
    <location>
        <position position="166"/>
    </location>
    <ligand>
        <name>Zn(2+)</name>
        <dbReference type="ChEBI" id="CHEBI:29105"/>
        <label>2</label>
        <note>catalytic</note>
    </ligand>
</feature>
<dbReference type="GO" id="GO:0031012">
    <property type="term" value="C:extracellular matrix"/>
    <property type="evidence" value="ECO:0007669"/>
    <property type="project" value="InterPro"/>
</dbReference>
<feature type="binding site" evidence="10">
    <location>
        <position position="111"/>
    </location>
    <ligand>
        <name>Zn(2+)</name>
        <dbReference type="ChEBI" id="CHEBI:29105"/>
        <label>1</label>
    </ligand>
</feature>
<dbReference type="OrthoDB" id="406838at2759"/>
<gene>
    <name evidence="12" type="ORF">LOTGIDRAFT_134618</name>
</gene>
<evidence type="ECO:0000256" key="1">
    <source>
        <dbReference type="ARBA" id="ARBA00010370"/>
    </source>
</evidence>
<comment type="cofactor">
    <cofactor evidence="10">
        <name>Ca(2+)</name>
        <dbReference type="ChEBI" id="CHEBI:29108"/>
    </cofactor>
    <text evidence="10">Can bind about 5 Ca(2+) ions per subunit.</text>
</comment>
<feature type="active site" evidence="9">
    <location>
        <position position="149"/>
    </location>
</feature>
<feature type="binding site" evidence="10">
    <location>
        <position position="102"/>
    </location>
    <ligand>
        <name>Ca(2+)</name>
        <dbReference type="ChEBI" id="CHEBI:29108"/>
        <label>3</label>
    </ligand>
</feature>
<keyword evidence="3 10" id="KW-0479">Metal-binding</keyword>
<evidence type="ECO:0000256" key="7">
    <source>
        <dbReference type="ARBA" id="ARBA00023049"/>
    </source>
</evidence>
<keyword evidence="10" id="KW-0106">Calcium</keyword>
<evidence type="ECO:0000256" key="2">
    <source>
        <dbReference type="ARBA" id="ARBA00022670"/>
    </source>
</evidence>
<dbReference type="EMBL" id="KB203918">
    <property type="protein sequence ID" value="ESO82367.1"/>
    <property type="molecule type" value="Genomic_DNA"/>
</dbReference>
<dbReference type="GeneID" id="20233583"/>
<feature type="binding site" evidence="10">
    <location>
        <position position="130"/>
    </location>
    <ligand>
        <name>Ca(2+)</name>
        <dbReference type="ChEBI" id="CHEBI:29108"/>
        <label>1</label>
    </ligand>
</feature>
<dbReference type="CTD" id="20233583"/>
<feature type="binding site" evidence="10">
    <location>
        <position position="128"/>
    </location>
    <ligand>
        <name>Ca(2+)</name>
        <dbReference type="ChEBI" id="CHEBI:29108"/>
        <label>1</label>
    </ligand>
</feature>
<proteinExistence type="inferred from homology"/>
<dbReference type="GO" id="GO:0005615">
    <property type="term" value="C:extracellular space"/>
    <property type="evidence" value="ECO:0007669"/>
    <property type="project" value="TreeGrafter"/>
</dbReference>
<keyword evidence="2" id="KW-0645">Protease</keyword>
<evidence type="ECO:0000256" key="3">
    <source>
        <dbReference type="ARBA" id="ARBA00022723"/>
    </source>
</evidence>
<feature type="binding site" evidence="10">
    <location>
        <position position="130"/>
    </location>
    <ligand>
        <name>Ca(2+)</name>
        <dbReference type="ChEBI" id="CHEBI:29108"/>
        <label>3</label>
    </ligand>
</feature>
<evidence type="ECO:0000313" key="12">
    <source>
        <dbReference type="EMBL" id="ESO82367.1"/>
    </source>
</evidence>
<evidence type="ECO:0000256" key="5">
    <source>
        <dbReference type="ARBA" id="ARBA00022801"/>
    </source>
</evidence>
<dbReference type="InterPro" id="IPR001818">
    <property type="entry name" value="Pept_M10_metallopeptidase"/>
</dbReference>
<keyword evidence="6 10" id="KW-0862">Zinc</keyword>
<feature type="binding site" evidence="10">
    <location>
        <position position="94"/>
    </location>
    <ligand>
        <name>Zn(2+)</name>
        <dbReference type="ChEBI" id="CHEBI:29105"/>
        <label>1</label>
    </ligand>
</feature>
<feature type="binding site" evidence="10">
    <location>
        <position position="148"/>
    </location>
    <ligand>
        <name>Zn(2+)</name>
        <dbReference type="ChEBI" id="CHEBI:29105"/>
        <label>2</label>
        <note>catalytic</note>
    </ligand>
</feature>
<dbReference type="GO" id="GO:0030574">
    <property type="term" value="P:collagen catabolic process"/>
    <property type="evidence" value="ECO:0007669"/>
    <property type="project" value="TreeGrafter"/>
</dbReference>
<keyword evidence="5" id="KW-0378">Hydrolase</keyword>
<feature type="binding site" evidence="10">
    <location>
        <position position="125"/>
    </location>
    <ligand>
        <name>Zn(2+)</name>
        <dbReference type="ChEBI" id="CHEBI:29105"/>
        <label>1</label>
    </ligand>
</feature>
<reference evidence="12 13" key="1">
    <citation type="journal article" date="2013" name="Nature">
        <title>Insights into bilaterian evolution from three spiralian genomes.</title>
        <authorList>
            <person name="Simakov O."/>
            <person name="Marletaz F."/>
            <person name="Cho S.J."/>
            <person name="Edsinger-Gonzales E."/>
            <person name="Havlak P."/>
            <person name="Hellsten U."/>
            <person name="Kuo D.H."/>
            <person name="Larsson T."/>
            <person name="Lv J."/>
            <person name="Arendt D."/>
            <person name="Savage R."/>
            <person name="Osoegawa K."/>
            <person name="de Jong P."/>
            <person name="Grimwood J."/>
            <person name="Chapman J.A."/>
            <person name="Shapiro H."/>
            <person name="Aerts A."/>
            <person name="Otillar R.P."/>
            <person name="Terry A.Y."/>
            <person name="Boore J.L."/>
            <person name="Grigoriev I.V."/>
            <person name="Lindberg D.R."/>
            <person name="Seaver E.C."/>
            <person name="Weisblat D.A."/>
            <person name="Putnam N.H."/>
            <person name="Rokhsar D.S."/>
        </authorList>
    </citation>
    <scope>NUCLEOTIDE SEQUENCE [LARGE SCALE GENOMIC DNA]</scope>
</reference>
<accession>V3ZE92</accession>
<feature type="binding site" description="in inhibited form" evidence="10">
    <location>
        <position position="6"/>
    </location>
    <ligand>
        <name>Zn(2+)</name>
        <dbReference type="ChEBI" id="CHEBI:29105"/>
        <label>2</label>
        <note>catalytic</note>
    </ligand>
</feature>
<feature type="binding site" evidence="10">
    <location>
        <position position="127"/>
    </location>
    <ligand>
        <name>Ca(2+)</name>
        <dbReference type="ChEBI" id="CHEBI:29108"/>
        <label>3</label>
    </ligand>
</feature>
<dbReference type="GO" id="GO:0008270">
    <property type="term" value="F:zinc ion binding"/>
    <property type="evidence" value="ECO:0007669"/>
    <property type="project" value="InterPro"/>
</dbReference>
<dbReference type="HOGENOM" id="CLU_015489_4_2_1"/>
<dbReference type="PRINTS" id="PR00138">
    <property type="entry name" value="MATRIXIN"/>
</dbReference>
<feature type="binding site" evidence="10">
    <location>
        <position position="158"/>
    </location>
    <ligand>
        <name>Zn(2+)</name>
        <dbReference type="ChEBI" id="CHEBI:29105"/>
        <label>2</label>
        <note>catalytic</note>
    </ligand>
</feature>
<feature type="binding site" evidence="10">
    <location>
        <position position="84"/>
    </location>
    <ligand>
        <name>Ca(2+)</name>
        <dbReference type="ChEBI" id="CHEBI:29108"/>
        <label>2</label>
    </ligand>
</feature>
<feature type="domain" description="Peptidase metallopeptidase" evidence="11">
    <location>
        <begin position="31"/>
        <end position="192"/>
    </location>
</feature>
<dbReference type="GO" id="GO:0006508">
    <property type="term" value="P:proteolysis"/>
    <property type="evidence" value="ECO:0007669"/>
    <property type="project" value="UniProtKB-KW"/>
</dbReference>
<evidence type="ECO:0000256" key="6">
    <source>
        <dbReference type="ARBA" id="ARBA00022833"/>
    </source>
</evidence>
<dbReference type="PROSITE" id="PS00546">
    <property type="entry name" value="CYSTEINE_SWITCH"/>
    <property type="match status" value="1"/>
</dbReference>
<dbReference type="STRING" id="225164.V3ZE92"/>
<dbReference type="KEGG" id="lgi:LOTGIDRAFT_134618"/>
<sequence length="205" mass="23262">MSKPRCGVPDLPNKVQYRNKRQLSPLPFTHLGTKWNSNRVTWKINSFTRQLSEQEQRSAFYRAFKLWSDVTPLTIQQVSGGKADMEISFERYDHGDNSPFDGKATGNTLAHAFQPGTSDISGDTHFDDDEVWTVNSDQGTDLYYAAAHEFGHALGLGHSNREESLMYPLYRDASNLKLSMDDISGIQQLYGKLPTSTFQEHHEND</sequence>
<dbReference type="AlphaFoldDB" id="V3ZE92"/>
<evidence type="ECO:0000256" key="8">
    <source>
        <dbReference type="ARBA" id="ARBA00023145"/>
    </source>
</evidence>
<comment type="cofactor">
    <cofactor evidence="10">
        <name>Zn(2+)</name>
        <dbReference type="ChEBI" id="CHEBI:29105"/>
    </cofactor>
    <text evidence="10">Binds 2 Zn(2+) ions per subunit.</text>
</comment>
<dbReference type="InterPro" id="IPR006026">
    <property type="entry name" value="Peptidase_Metallo"/>
</dbReference>
<name>V3ZE92_LOTGI</name>
<dbReference type="RefSeq" id="XP_009066874.1">
    <property type="nucleotide sequence ID" value="XM_009068626.1"/>
</dbReference>